<dbReference type="Proteomes" id="UP001063698">
    <property type="component" value="Chromosome"/>
</dbReference>
<dbReference type="InterPro" id="IPR006221">
    <property type="entry name" value="TrpG/PapA_dom"/>
</dbReference>
<dbReference type="PANTHER" id="PTHR43418:SF4">
    <property type="entry name" value="MULTIFUNCTIONAL TRYPTOPHAN BIOSYNTHESIS PROTEIN"/>
    <property type="match status" value="1"/>
</dbReference>
<keyword evidence="1" id="KW-0315">Glutamine amidotransferase</keyword>
<dbReference type="GO" id="GO:0005829">
    <property type="term" value="C:cytosol"/>
    <property type="evidence" value="ECO:0007669"/>
    <property type="project" value="TreeGrafter"/>
</dbReference>
<gene>
    <name evidence="3" type="ORF">IPA_05670</name>
</gene>
<dbReference type="InterPro" id="IPR017926">
    <property type="entry name" value="GATASE"/>
</dbReference>
<dbReference type="Pfam" id="PF00117">
    <property type="entry name" value="GATase"/>
    <property type="match status" value="1"/>
</dbReference>
<dbReference type="Gene3D" id="3.40.50.880">
    <property type="match status" value="1"/>
</dbReference>
<evidence type="ECO:0000313" key="3">
    <source>
        <dbReference type="EMBL" id="UXD21586.1"/>
    </source>
</evidence>
<dbReference type="AlphaFoldDB" id="A0A977PJF1"/>
<dbReference type="PRINTS" id="PR00096">
    <property type="entry name" value="GATASE"/>
</dbReference>
<sequence>MLLIDHRDSFVHNVEQILQELGAPVVTLRSNEISLRAVDRMRPSAIVLSPGPGNPYTQRDRFRISIEIVKRFHKKIPILGICLGLQIINVAMGGTLRRAKRIYHGIVDEVMKTKDSPIFFGVPERFEGTRYHSLVIDELGRGLKVTALSLSDGEIMAIEGENLYGVQFHPESVGSLPLGKKILMNFLNLSIKI</sequence>
<keyword evidence="4" id="KW-1185">Reference proteome</keyword>
<dbReference type="NCBIfam" id="TIGR00566">
    <property type="entry name" value="trpG_papA"/>
    <property type="match status" value="1"/>
</dbReference>
<evidence type="ECO:0000259" key="2">
    <source>
        <dbReference type="Pfam" id="PF00117"/>
    </source>
</evidence>
<dbReference type="InterPro" id="IPR050472">
    <property type="entry name" value="Anth_synth/Amidotransfase"/>
</dbReference>
<dbReference type="PANTHER" id="PTHR43418">
    <property type="entry name" value="MULTIFUNCTIONAL TRYPTOPHAN BIOSYNTHESIS PROTEIN-RELATED"/>
    <property type="match status" value="1"/>
</dbReference>
<proteinExistence type="predicted"/>
<evidence type="ECO:0000313" key="4">
    <source>
        <dbReference type="Proteomes" id="UP001063698"/>
    </source>
</evidence>
<accession>A0A977PJF1</accession>
<dbReference type="PRINTS" id="PR00097">
    <property type="entry name" value="ANTSNTHASEII"/>
</dbReference>
<organism evidence="3 4">
    <name type="scientific">Ignicoccus pacificus DSM 13166</name>
    <dbReference type="NCBI Taxonomy" id="940294"/>
    <lineage>
        <taxon>Archaea</taxon>
        <taxon>Thermoproteota</taxon>
        <taxon>Thermoprotei</taxon>
        <taxon>Desulfurococcales</taxon>
        <taxon>Desulfurococcaceae</taxon>
        <taxon>Ignicoccus</taxon>
    </lineage>
</organism>
<protein>
    <submittedName>
        <fullName evidence="3">Anthranilate synthase subunit II</fullName>
        <ecNumber evidence="3">4.1.3.27</ecNumber>
    </submittedName>
</protein>
<keyword evidence="3" id="KW-0456">Lyase</keyword>
<dbReference type="GO" id="GO:0000162">
    <property type="term" value="P:L-tryptophan biosynthetic process"/>
    <property type="evidence" value="ECO:0007669"/>
    <property type="project" value="TreeGrafter"/>
</dbReference>
<dbReference type="CDD" id="cd01743">
    <property type="entry name" value="GATase1_Anthranilate_Synthase"/>
    <property type="match status" value="1"/>
</dbReference>
<dbReference type="SUPFAM" id="SSF52317">
    <property type="entry name" value="Class I glutamine amidotransferase-like"/>
    <property type="match status" value="1"/>
</dbReference>
<dbReference type="EMBL" id="CP006868">
    <property type="protein sequence ID" value="UXD21586.1"/>
    <property type="molecule type" value="Genomic_DNA"/>
</dbReference>
<reference evidence="3" key="1">
    <citation type="submission" date="2013-11" db="EMBL/GenBank/DDBJ databases">
        <title>Comparative genomics of Ignicoccus.</title>
        <authorList>
            <person name="Podar M."/>
        </authorList>
    </citation>
    <scope>NUCLEOTIDE SEQUENCE</scope>
    <source>
        <strain evidence="3">DSM 13166</strain>
    </source>
</reference>
<dbReference type="GO" id="GO:0004049">
    <property type="term" value="F:anthranilate synthase activity"/>
    <property type="evidence" value="ECO:0007669"/>
    <property type="project" value="UniProtKB-EC"/>
</dbReference>
<name>A0A977PJF1_9CREN</name>
<dbReference type="PROSITE" id="PS51273">
    <property type="entry name" value="GATASE_TYPE_1"/>
    <property type="match status" value="1"/>
</dbReference>
<dbReference type="EC" id="4.1.3.27" evidence="3"/>
<feature type="domain" description="Glutamine amidotransferase" evidence="2">
    <location>
        <begin position="2"/>
        <end position="187"/>
    </location>
</feature>
<dbReference type="KEGG" id="ipc:IPA_05670"/>
<evidence type="ECO:0000256" key="1">
    <source>
        <dbReference type="ARBA" id="ARBA00022962"/>
    </source>
</evidence>
<dbReference type="PRINTS" id="PR00099">
    <property type="entry name" value="CPSGATASE"/>
</dbReference>
<dbReference type="InterPro" id="IPR029062">
    <property type="entry name" value="Class_I_gatase-like"/>
</dbReference>